<evidence type="ECO:0000313" key="3">
    <source>
        <dbReference type="Proteomes" id="UP000536441"/>
    </source>
</evidence>
<keyword evidence="1" id="KW-1133">Transmembrane helix</keyword>
<feature type="transmembrane region" description="Helical" evidence="1">
    <location>
        <begin position="30"/>
        <end position="52"/>
    </location>
</feature>
<evidence type="ECO:0000313" key="2">
    <source>
        <dbReference type="EMBL" id="NUU47309.1"/>
    </source>
</evidence>
<accession>A0A7Y6B4J8</accession>
<name>A0A7Y6B4J8_9SPHN</name>
<keyword evidence="1" id="KW-0812">Transmembrane</keyword>
<reference evidence="2 3" key="1">
    <citation type="submission" date="2020-05" db="EMBL/GenBank/DDBJ databases">
        <title>Genome Sequencing of Type Strains.</title>
        <authorList>
            <person name="Lemaire J.F."/>
            <person name="Inderbitzin P."/>
            <person name="Gregorio O.A."/>
            <person name="Collins S.B."/>
            <person name="Wespe N."/>
            <person name="Knight-Connoni V."/>
        </authorList>
    </citation>
    <scope>NUCLEOTIDE SEQUENCE [LARGE SCALE GENOMIC DNA]</scope>
    <source>
        <strain evidence="2 3">DSM 100049</strain>
    </source>
</reference>
<sequence length="58" mass="5904">MVVIGCLLLFILPLIGLVIGGWLGGLTVGLWAALGGFVLAIAACSLSIIALVKSRPSR</sequence>
<protein>
    <submittedName>
        <fullName evidence="2">Uncharacterized protein</fullName>
    </submittedName>
</protein>
<dbReference type="AlphaFoldDB" id="A0A7Y6B4J8"/>
<dbReference type="EMBL" id="JABMCH010000063">
    <property type="protein sequence ID" value="NUU47309.1"/>
    <property type="molecule type" value="Genomic_DNA"/>
</dbReference>
<gene>
    <name evidence="2" type="ORF">HP438_10010</name>
</gene>
<evidence type="ECO:0000256" key="1">
    <source>
        <dbReference type="SAM" id="Phobius"/>
    </source>
</evidence>
<organism evidence="2 3">
    <name type="scientific">Sphingomonas zeae</name>
    <dbReference type="NCBI Taxonomy" id="1646122"/>
    <lineage>
        <taxon>Bacteria</taxon>
        <taxon>Pseudomonadati</taxon>
        <taxon>Pseudomonadota</taxon>
        <taxon>Alphaproteobacteria</taxon>
        <taxon>Sphingomonadales</taxon>
        <taxon>Sphingomonadaceae</taxon>
        <taxon>Sphingomonas</taxon>
    </lineage>
</organism>
<keyword evidence="1" id="KW-0472">Membrane</keyword>
<comment type="caution">
    <text evidence="2">The sequence shown here is derived from an EMBL/GenBank/DDBJ whole genome shotgun (WGS) entry which is preliminary data.</text>
</comment>
<keyword evidence="3" id="KW-1185">Reference proteome</keyword>
<dbReference type="Proteomes" id="UP000536441">
    <property type="component" value="Unassembled WGS sequence"/>
</dbReference>
<proteinExistence type="predicted"/>
<dbReference type="RefSeq" id="WP_175311912.1">
    <property type="nucleotide sequence ID" value="NZ_CBCRYR010000087.1"/>
</dbReference>